<accession>A0A7W9SNT4</accession>
<evidence type="ECO:0000313" key="3">
    <source>
        <dbReference type="Proteomes" id="UP000520814"/>
    </source>
</evidence>
<dbReference type="Pfam" id="PF07969">
    <property type="entry name" value="Amidohydro_3"/>
    <property type="match status" value="1"/>
</dbReference>
<comment type="caution">
    <text evidence="2">The sequence shown here is derived from an EMBL/GenBank/DDBJ whole genome shotgun (WGS) entry which is preliminary data.</text>
</comment>
<proteinExistence type="predicted"/>
<dbReference type="SUPFAM" id="SSF51338">
    <property type="entry name" value="Composite domain of metallo-dependent hydrolases"/>
    <property type="match status" value="1"/>
</dbReference>
<dbReference type="PANTHER" id="PTHR43135:SF3">
    <property type="entry name" value="ALPHA-D-RIBOSE 1-METHYLPHOSPHONATE 5-TRIPHOSPHATE DIPHOSPHATASE"/>
    <property type="match status" value="1"/>
</dbReference>
<dbReference type="InterPro" id="IPR032466">
    <property type="entry name" value="Metal_Hydrolase"/>
</dbReference>
<dbReference type="GO" id="GO:0016810">
    <property type="term" value="F:hydrolase activity, acting on carbon-nitrogen (but not peptide) bonds"/>
    <property type="evidence" value="ECO:0007669"/>
    <property type="project" value="InterPro"/>
</dbReference>
<dbReference type="AlphaFoldDB" id="A0A7W9SNT4"/>
<dbReference type="InterPro" id="IPR011059">
    <property type="entry name" value="Metal-dep_hydrolase_composite"/>
</dbReference>
<protein>
    <submittedName>
        <fullName evidence="2">N-acyl-D-aspartate/D-glutamate deacylase</fullName>
    </submittedName>
</protein>
<feature type="domain" description="Amidohydrolase 3" evidence="1">
    <location>
        <begin position="409"/>
        <end position="507"/>
    </location>
</feature>
<dbReference type="EMBL" id="JACHGW010000002">
    <property type="protein sequence ID" value="MBB6050047.1"/>
    <property type="molecule type" value="Genomic_DNA"/>
</dbReference>
<organism evidence="2 3">
    <name type="scientific">Armatimonas rosea</name>
    <dbReference type="NCBI Taxonomy" id="685828"/>
    <lineage>
        <taxon>Bacteria</taxon>
        <taxon>Bacillati</taxon>
        <taxon>Armatimonadota</taxon>
        <taxon>Armatimonadia</taxon>
        <taxon>Armatimonadales</taxon>
        <taxon>Armatimonadaceae</taxon>
        <taxon>Armatimonas</taxon>
    </lineage>
</organism>
<evidence type="ECO:0000313" key="2">
    <source>
        <dbReference type="EMBL" id="MBB6050047.1"/>
    </source>
</evidence>
<sequence length="526" mass="58275">MTADYLLTDARVFDGTGNPFFYADVAIAGERIVAVTAPGCFPRESARTVLSLPGKILCPGFIDIQSHSLHPYLKDGRGLSKVTQGVTTEILGELWTPAPFGGRRTERPSDAPTWRHFSDWLRHYETRGVSVNLGSFVGGGSVREWACGWDAETPTDHQLEQMRQVTAEAMEEGAFGIAPALIYPPDSYSTDHQLTECARVVGRFGGLYIVHLRSEGDGLLESIEATAELSQLSGCPVELYHLKASGERNWDKMPRAIERITELREQGVDITADMYPYIASGTGLSVLIPNWAHEGGKLYENLADRETRRRIHTEMLAPQAATGDFASSDRGGHVMPLDFRKDQNKRFVGLRLTQIAEQLGCDWAAAAIDLLLSEGQRIGTVFFSMCEENLKLQLQQPWVKISTDAGGLDPATQANPVHPRAYGTYPRVLGKYVRDERILTWEEAIRKMTSAVAERLRLRDRGQVRERFFADLVVLDPTTVADRATFTDPHQLSVGIEWVFVNGIPVVERGEHTGALPGKALFANHS</sequence>
<reference evidence="2 3" key="1">
    <citation type="submission" date="2020-08" db="EMBL/GenBank/DDBJ databases">
        <title>Genomic Encyclopedia of Type Strains, Phase IV (KMG-IV): sequencing the most valuable type-strain genomes for metagenomic binning, comparative biology and taxonomic classification.</title>
        <authorList>
            <person name="Goeker M."/>
        </authorList>
    </citation>
    <scope>NUCLEOTIDE SEQUENCE [LARGE SCALE GENOMIC DNA]</scope>
    <source>
        <strain evidence="2 3">DSM 23562</strain>
    </source>
</reference>
<dbReference type="Gene3D" id="3.20.20.140">
    <property type="entry name" value="Metal-dependent hydrolases"/>
    <property type="match status" value="2"/>
</dbReference>
<dbReference type="InterPro" id="IPR013108">
    <property type="entry name" value="Amidohydro_3"/>
</dbReference>
<dbReference type="SUPFAM" id="SSF51556">
    <property type="entry name" value="Metallo-dependent hydrolases"/>
    <property type="match status" value="1"/>
</dbReference>
<keyword evidence="3" id="KW-1185">Reference proteome</keyword>
<dbReference type="RefSeq" id="WP_184194251.1">
    <property type="nucleotide sequence ID" value="NZ_JACHGW010000002.1"/>
</dbReference>
<evidence type="ECO:0000259" key="1">
    <source>
        <dbReference type="Pfam" id="PF07969"/>
    </source>
</evidence>
<dbReference type="PANTHER" id="PTHR43135">
    <property type="entry name" value="ALPHA-D-RIBOSE 1-METHYLPHOSPHONATE 5-TRIPHOSPHATE DIPHOSPHATASE"/>
    <property type="match status" value="1"/>
</dbReference>
<dbReference type="CDD" id="cd01297">
    <property type="entry name" value="D-aminoacylase"/>
    <property type="match status" value="1"/>
</dbReference>
<dbReference type="InterPro" id="IPR051781">
    <property type="entry name" value="Metallo-dep_Hydrolase"/>
</dbReference>
<dbReference type="Proteomes" id="UP000520814">
    <property type="component" value="Unassembled WGS sequence"/>
</dbReference>
<gene>
    <name evidence="2" type="ORF">HNQ39_001838</name>
</gene>
<name>A0A7W9SNT4_ARMRO</name>